<dbReference type="RefSeq" id="WP_008234697.1">
    <property type="nucleotide sequence ID" value="NZ_CAIY01000055.1"/>
</dbReference>
<accession>M1X307</accession>
<reference evidence="4" key="2">
    <citation type="submission" date="2016-01" db="EMBL/GenBank/DDBJ databases">
        <title>Diatom-associated endosymboitic cyanobacterium lacks core nitrogen metabolism enzymes.</title>
        <authorList>
            <person name="Hilton J.A."/>
            <person name="Foster R.A."/>
            <person name="Tripp H.J."/>
            <person name="Carter B.J."/>
            <person name="Zehr J.P."/>
            <person name="Villareal T.A."/>
        </authorList>
    </citation>
    <scope>NUCLEOTIDE SEQUENCE [LARGE SCALE GENOMIC DNA]</scope>
    <source>
        <strain evidence="4">HH01</strain>
    </source>
</reference>
<name>M1X307_9NOST</name>
<keyword evidence="1" id="KW-0520">NAD</keyword>
<dbReference type="Pfam" id="PF01370">
    <property type="entry name" value="Epimerase"/>
    <property type="match status" value="1"/>
</dbReference>
<evidence type="ECO:0000313" key="4">
    <source>
        <dbReference type="Proteomes" id="UP000053051"/>
    </source>
</evidence>
<dbReference type="InterPro" id="IPR001509">
    <property type="entry name" value="Epimerase_deHydtase"/>
</dbReference>
<comment type="caution">
    <text evidence="3">The sequence shown here is derived from an EMBL/GenBank/DDBJ whole genome shotgun (WGS) entry which is preliminary data.</text>
</comment>
<dbReference type="InterPro" id="IPR036291">
    <property type="entry name" value="NAD(P)-bd_dom_sf"/>
</dbReference>
<keyword evidence="4" id="KW-1185">Reference proteome</keyword>
<dbReference type="EMBL" id="CAIY01000055">
    <property type="protein sequence ID" value="CCH67745.1"/>
    <property type="molecule type" value="Genomic_DNA"/>
</dbReference>
<proteinExistence type="predicted"/>
<evidence type="ECO:0000259" key="2">
    <source>
        <dbReference type="Pfam" id="PF01370"/>
    </source>
</evidence>
<feature type="domain" description="NAD-dependent epimerase/dehydratase" evidence="2">
    <location>
        <begin position="9"/>
        <end position="75"/>
    </location>
</feature>
<dbReference type="EC" id="5.1.3.12" evidence="3"/>
<dbReference type="SUPFAM" id="SSF51735">
    <property type="entry name" value="NAD(P)-binding Rossmann-fold domains"/>
    <property type="match status" value="1"/>
</dbReference>
<protein>
    <submittedName>
        <fullName evidence="3">Capsular polysaccharide biosynthesis protein I</fullName>
        <ecNumber evidence="3">5.1.3.12</ecNumber>
    </submittedName>
</protein>
<evidence type="ECO:0000313" key="3">
    <source>
        <dbReference type="EMBL" id="CCH67745.1"/>
    </source>
</evidence>
<organism evidence="3 4">
    <name type="scientific">Richelia intracellularis HH01</name>
    <dbReference type="NCBI Taxonomy" id="1165094"/>
    <lineage>
        <taxon>Bacteria</taxon>
        <taxon>Bacillati</taxon>
        <taxon>Cyanobacteriota</taxon>
        <taxon>Cyanophyceae</taxon>
        <taxon>Nostocales</taxon>
        <taxon>Nostocaceae</taxon>
        <taxon>Richelia</taxon>
    </lineage>
</organism>
<sequence>MSIGDNVDYPISLYADSKKSNELMAHTYKYLYRLPTNELRLFTVYGVWGCPDMVYFKFTQEILVGKAIDVFNYGKMY</sequence>
<dbReference type="STRING" id="1165094.RINTHH_15900"/>
<dbReference type="PANTHER" id="PTHR43574">
    <property type="entry name" value="EPIMERASE-RELATED"/>
    <property type="match status" value="1"/>
</dbReference>
<dbReference type="GO" id="GO:0016853">
    <property type="term" value="F:isomerase activity"/>
    <property type="evidence" value="ECO:0007669"/>
    <property type="project" value="UniProtKB-KW"/>
</dbReference>
<dbReference type="Gene3D" id="3.40.50.720">
    <property type="entry name" value="NAD(P)-binding Rossmann-like Domain"/>
    <property type="match status" value="1"/>
</dbReference>
<keyword evidence="3" id="KW-0413">Isomerase</keyword>
<dbReference type="AlphaFoldDB" id="M1X307"/>
<reference evidence="3 4" key="1">
    <citation type="submission" date="2012-05" db="EMBL/GenBank/DDBJ databases">
        <authorList>
            <person name="Hilton J."/>
        </authorList>
    </citation>
    <scope>NUCLEOTIDE SEQUENCE [LARGE SCALE GENOMIC DNA]</scope>
    <source>
        <strain evidence="3 4">HH01</strain>
    </source>
</reference>
<evidence type="ECO:0000256" key="1">
    <source>
        <dbReference type="ARBA" id="ARBA00023027"/>
    </source>
</evidence>
<gene>
    <name evidence="3" type="ORF">RINTHH_15900</name>
</gene>
<dbReference type="Proteomes" id="UP000053051">
    <property type="component" value="Unassembled WGS sequence"/>
</dbReference>